<proteinExistence type="predicted"/>
<dbReference type="EMBL" id="CACVBM020001274">
    <property type="protein sequence ID" value="CAA7042833.1"/>
    <property type="molecule type" value="Genomic_DNA"/>
</dbReference>
<sequence length="190" mass="20682">MASNAPSGAVGIPTSNAPSAAVAPPTFKILDQIDGQFGNAPVLESSAEATSLNGSTKPCRTQQLSRSPIKLRFTSHKSKTNQCIDLHADSRQPIQGSDDNKRLRRSRIDVRRNVEQLNSDVPLLPYARSFFISSTVSRCCFLLRKLIGSGKSIFDCLKMDIVSFGIELLGSNSSDEQLIGARILRQFSVN</sequence>
<reference evidence="1" key="1">
    <citation type="submission" date="2020-01" db="EMBL/GenBank/DDBJ databases">
        <authorList>
            <person name="Mishra B."/>
        </authorList>
    </citation>
    <scope>NUCLEOTIDE SEQUENCE [LARGE SCALE GENOMIC DNA]</scope>
</reference>
<protein>
    <submittedName>
        <fullName evidence="1">Uncharacterized protein</fullName>
    </submittedName>
</protein>
<evidence type="ECO:0000313" key="2">
    <source>
        <dbReference type="Proteomes" id="UP000467841"/>
    </source>
</evidence>
<name>A0A6D2JSP7_9BRAS</name>
<organism evidence="1 2">
    <name type="scientific">Microthlaspi erraticum</name>
    <dbReference type="NCBI Taxonomy" id="1685480"/>
    <lineage>
        <taxon>Eukaryota</taxon>
        <taxon>Viridiplantae</taxon>
        <taxon>Streptophyta</taxon>
        <taxon>Embryophyta</taxon>
        <taxon>Tracheophyta</taxon>
        <taxon>Spermatophyta</taxon>
        <taxon>Magnoliopsida</taxon>
        <taxon>eudicotyledons</taxon>
        <taxon>Gunneridae</taxon>
        <taxon>Pentapetalae</taxon>
        <taxon>rosids</taxon>
        <taxon>malvids</taxon>
        <taxon>Brassicales</taxon>
        <taxon>Brassicaceae</taxon>
        <taxon>Coluteocarpeae</taxon>
        <taxon>Microthlaspi</taxon>
    </lineage>
</organism>
<comment type="caution">
    <text evidence="1">The sequence shown here is derived from an EMBL/GenBank/DDBJ whole genome shotgun (WGS) entry which is preliminary data.</text>
</comment>
<dbReference type="AlphaFoldDB" id="A0A6D2JSP7"/>
<keyword evidence="2" id="KW-1185">Reference proteome</keyword>
<evidence type="ECO:0000313" key="1">
    <source>
        <dbReference type="EMBL" id="CAA7042833.1"/>
    </source>
</evidence>
<gene>
    <name evidence="1" type="ORF">MERR_LOCUS30068</name>
</gene>
<accession>A0A6D2JSP7</accession>
<dbReference type="Proteomes" id="UP000467841">
    <property type="component" value="Unassembled WGS sequence"/>
</dbReference>